<evidence type="ECO:0000313" key="3">
    <source>
        <dbReference type="Proteomes" id="UP001189429"/>
    </source>
</evidence>
<evidence type="ECO:0000256" key="1">
    <source>
        <dbReference type="SAM" id="MobiDB-lite"/>
    </source>
</evidence>
<proteinExistence type="predicted"/>
<gene>
    <name evidence="2" type="ORF">PCOR1329_LOCUS57284</name>
</gene>
<evidence type="ECO:0000313" key="2">
    <source>
        <dbReference type="EMBL" id="CAK0871452.1"/>
    </source>
</evidence>
<accession>A0ABN9VF75</accession>
<reference evidence="2" key="1">
    <citation type="submission" date="2023-10" db="EMBL/GenBank/DDBJ databases">
        <authorList>
            <person name="Chen Y."/>
            <person name="Shah S."/>
            <person name="Dougan E. K."/>
            <person name="Thang M."/>
            <person name="Chan C."/>
        </authorList>
    </citation>
    <scope>NUCLEOTIDE SEQUENCE [LARGE SCALE GENOMIC DNA]</scope>
</reference>
<protein>
    <submittedName>
        <fullName evidence="2">Uncharacterized protein</fullName>
    </submittedName>
</protein>
<sequence>MDRRSWRVSSSAEDGGRSAEGGGSDVAVQRQGGPLPAVAARLVPGRGCAALQGTAEAEGGAPGKLSAGQGRPERRDQRSMSAVSRPIGPRRRQARAPKKSR</sequence>
<feature type="region of interest" description="Disordered" evidence="1">
    <location>
        <begin position="53"/>
        <end position="101"/>
    </location>
</feature>
<organism evidence="2 3">
    <name type="scientific">Prorocentrum cordatum</name>
    <dbReference type="NCBI Taxonomy" id="2364126"/>
    <lineage>
        <taxon>Eukaryota</taxon>
        <taxon>Sar</taxon>
        <taxon>Alveolata</taxon>
        <taxon>Dinophyceae</taxon>
        <taxon>Prorocentrales</taxon>
        <taxon>Prorocentraceae</taxon>
        <taxon>Prorocentrum</taxon>
    </lineage>
</organism>
<dbReference type="Proteomes" id="UP001189429">
    <property type="component" value="Unassembled WGS sequence"/>
</dbReference>
<name>A0ABN9VF75_9DINO</name>
<dbReference type="EMBL" id="CAUYUJ010017071">
    <property type="protein sequence ID" value="CAK0871452.1"/>
    <property type="molecule type" value="Genomic_DNA"/>
</dbReference>
<feature type="compositionally biased region" description="Basic residues" evidence="1">
    <location>
        <begin position="88"/>
        <end position="101"/>
    </location>
</feature>
<comment type="caution">
    <text evidence="2">The sequence shown here is derived from an EMBL/GenBank/DDBJ whole genome shotgun (WGS) entry which is preliminary data.</text>
</comment>
<feature type="region of interest" description="Disordered" evidence="1">
    <location>
        <begin position="1"/>
        <end position="32"/>
    </location>
</feature>
<keyword evidence="3" id="KW-1185">Reference proteome</keyword>